<name>A0A5B1CK45_9BACT</name>
<dbReference type="Pfam" id="PF00239">
    <property type="entry name" value="Resolvase"/>
    <property type="match status" value="1"/>
</dbReference>
<proteinExistence type="predicted"/>
<dbReference type="InterPro" id="IPR036162">
    <property type="entry name" value="Resolvase-like_N_sf"/>
</dbReference>
<sequence>MKTLEATDSVASSTAHPAAAIRSSKIELSHLERLAIVYIRQSSPHQVLENRESTARQYALVEHAITMGWSKDRVLVIDEDQGQSGKSAENRSGFQRLLTEVTMNHVGIVFGLEMSRLARSSKDWHHLLEVCAIFDTLLADQDGVYTACDPNDRLLLGLKGTMSEVELHTMRNRLRRGALNKAQRGELFHGVPFGYVILQNGEVAFDPDEQAQHVVRIIFEKFDELGAIYSLFHYLVRNGIDLPVRAKSGQRKGELDWRRPSLATLCQMLHHPIYAGAYSTP</sequence>
<gene>
    <name evidence="3" type="ORF">LF1_34880</name>
</gene>
<dbReference type="PROSITE" id="PS51737">
    <property type="entry name" value="RECOMBINASE_DNA_BIND"/>
    <property type="match status" value="1"/>
</dbReference>
<dbReference type="InterPro" id="IPR011109">
    <property type="entry name" value="DNA_bind_recombinase_dom"/>
</dbReference>
<dbReference type="PANTHER" id="PTHR30461">
    <property type="entry name" value="DNA-INVERTASE FROM LAMBDOID PROPHAGE"/>
    <property type="match status" value="1"/>
</dbReference>
<evidence type="ECO:0000259" key="1">
    <source>
        <dbReference type="PROSITE" id="PS51736"/>
    </source>
</evidence>
<dbReference type="Gene3D" id="3.40.50.1390">
    <property type="entry name" value="Resolvase, N-terminal catalytic domain"/>
    <property type="match status" value="1"/>
</dbReference>
<dbReference type="AlphaFoldDB" id="A0A5B1CK45"/>
<dbReference type="CDD" id="cd00338">
    <property type="entry name" value="Ser_Recombinase"/>
    <property type="match status" value="1"/>
</dbReference>
<keyword evidence="4" id="KW-1185">Reference proteome</keyword>
<dbReference type="Gene3D" id="3.90.1750.20">
    <property type="entry name" value="Putative Large Serine Recombinase, Chain B, Domain 2"/>
    <property type="match status" value="1"/>
</dbReference>
<feature type="domain" description="Recombinase" evidence="2">
    <location>
        <begin position="192"/>
        <end position="281"/>
    </location>
</feature>
<evidence type="ECO:0000313" key="3">
    <source>
        <dbReference type="EMBL" id="KAA1260946.1"/>
    </source>
</evidence>
<comment type="caution">
    <text evidence="3">The sequence shown here is derived from an EMBL/GenBank/DDBJ whole genome shotgun (WGS) entry which is preliminary data.</text>
</comment>
<evidence type="ECO:0000259" key="2">
    <source>
        <dbReference type="PROSITE" id="PS51737"/>
    </source>
</evidence>
<accession>A0A5B1CK45</accession>
<organism evidence="3 4">
    <name type="scientific">Rubripirellula obstinata</name>
    <dbReference type="NCBI Taxonomy" id="406547"/>
    <lineage>
        <taxon>Bacteria</taxon>
        <taxon>Pseudomonadati</taxon>
        <taxon>Planctomycetota</taxon>
        <taxon>Planctomycetia</taxon>
        <taxon>Pirellulales</taxon>
        <taxon>Pirellulaceae</taxon>
        <taxon>Rubripirellula</taxon>
    </lineage>
</organism>
<dbReference type="PANTHER" id="PTHR30461:SF23">
    <property type="entry name" value="DNA RECOMBINASE-RELATED"/>
    <property type="match status" value="1"/>
</dbReference>
<dbReference type="SUPFAM" id="SSF53041">
    <property type="entry name" value="Resolvase-like"/>
    <property type="match status" value="1"/>
</dbReference>
<dbReference type="GO" id="GO:0003677">
    <property type="term" value="F:DNA binding"/>
    <property type="evidence" value="ECO:0007669"/>
    <property type="project" value="InterPro"/>
</dbReference>
<dbReference type="InterPro" id="IPR050639">
    <property type="entry name" value="SSR_resolvase"/>
</dbReference>
<dbReference type="RefSeq" id="WP_068264463.1">
    <property type="nucleotide sequence ID" value="NZ_LWSK01000061.1"/>
</dbReference>
<dbReference type="EMBL" id="VRLW01000001">
    <property type="protein sequence ID" value="KAA1260946.1"/>
    <property type="molecule type" value="Genomic_DNA"/>
</dbReference>
<dbReference type="InterPro" id="IPR006119">
    <property type="entry name" value="Resolv_N"/>
</dbReference>
<dbReference type="InterPro" id="IPR038109">
    <property type="entry name" value="DNA_bind_recomb_sf"/>
</dbReference>
<dbReference type="SMART" id="SM00857">
    <property type="entry name" value="Resolvase"/>
    <property type="match status" value="1"/>
</dbReference>
<protein>
    <recommendedName>
        <fullName evidence="5">Resolvase/invertase-type recombinase catalytic domain-containing protein</fullName>
    </recommendedName>
</protein>
<feature type="domain" description="Resolvase/invertase-type recombinase catalytic" evidence="1">
    <location>
        <begin position="34"/>
        <end position="185"/>
    </location>
</feature>
<dbReference type="OrthoDB" id="266184at2"/>
<dbReference type="GO" id="GO:0000150">
    <property type="term" value="F:DNA strand exchange activity"/>
    <property type="evidence" value="ECO:0007669"/>
    <property type="project" value="InterPro"/>
</dbReference>
<dbReference type="PROSITE" id="PS51736">
    <property type="entry name" value="RECOMBINASES_3"/>
    <property type="match status" value="1"/>
</dbReference>
<evidence type="ECO:0000313" key="4">
    <source>
        <dbReference type="Proteomes" id="UP000322699"/>
    </source>
</evidence>
<evidence type="ECO:0008006" key="5">
    <source>
        <dbReference type="Google" id="ProtNLM"/>
    </source>
</evidence>
<reference evidence="3 4" key="1">
    <citation type="submission" date="2019-08" db="EMBL/GenBank/DDBJ databases">
        <title>Deep-cultivation of Planctomycetes and their phenomic and genomic characterization uncovers novel biology.</title>
        <authorList>
            <person name="Wiegand S."/>
            <person name="Jogler M."/>
            <person name="Boedeker C."/>
            <person name="Pinto D."/>
            <person name="Vollmers J."/>
            <person name="Rivas-Marin E."/>
            <person name="Kohn T."/>
            <person name="Peeters S.H."/>
            <person name="Heuer A."/>
            <person name="Rast P."/>
            <person name="Oberbeckmann S."/>
            <person name="Bunk B."/>
            <person name="Jeske O."/>
            <person name="Meyerdierks A."/>
            <person name="Storesund J.E."/>
            <person name="Kallscheuer N."/>
            <person name="Luecker S."/>
            <person name="Lage O.M."/>
            <person name="Pohl T."/>
            <person name="Merkel B.J."/>
            <person name="Hornburger P."/>
            <person name="Mueller R.-W."/>
            <person name="Bruemmer F."/>
            <person name="Labrenz M."/>
            <person name="Spormann A.M."/>
            <person name="Op Den Camp H."/>
            <person name="Overmann J."/>
            <person name="Amann R."/>
            <person name="Jetten M.S.M."/>
            <person name="Mascher T."/>
            <person name="Medema M.H."/>
            <person name="Devos D.P."/>
            <person name="Kaster A.-K."/>
            <person name="Ovreas L."/>
            <person name="Rohde M."/>
            <person name="Galperin M.Y."/>
            <person name="Jogler C."/>
        </authorList>
    </citation>
    <scope>NUCLEOTIDE SEQUENCE [LARGE SCALE GENOMIC DNA]</scope>
    <source>
        <strain evidence="3 4">LF1</strain>
    </source>
</reference>
<dbReference type="Proteomes" id="UP000322699">
    <property type="component" value="Unassembled WGS sequence"/>
</dbReference>